<dbReference type="AlphaFoldDB" id="A0A4Y3ILE7"/>
<dbReference type="GO" id="GO:0016787">
    <property type="term" value="F:hydrolase activity"/>
    <property type="evidence" value="ECO:0007669"/>
    <property type="project" value="UniProtKB-KW"/>
</dbReference>
<evidence type="ECO:0000259" key="1">
    <source>
        <dbReference type="Pfam" id="PF12706"/>
    </source>
</evidence>
<feature type="domain" description="Metallo-beta-lactamase" evidence="1">
    <location>
        <begin position="106"/>
        <end position="297"/>
    </location>
</feature>
<reference evidence="2 3" key="1">
    <citation type="submission" date="2019-06" db="EMBL/GenBank/DDBJ databases">
        <title>Whole genome shotgun sequence of Vibrio comitans NBRC 102076.</title>
        <authorList>
            <person name="Hosoyama A."/>
            <person name="Uohara A."/>
            <person name="Ohji S."/>
            <person name="Ichikawa N."/>
        </authorList>
    </citation>
    <scope>NUCLEOTIDE SEQUENCE [LARGE SCALE GENOMIC DNA]</scope>
    <source>
        <strain evidence="2 3">NBRC 102076</strain>
    </source>
</reference>
<dbReference type="Proteomes" id="UP000318242">
    <property type="component" value="Unassembled WGS sequence"/>
</dbReference>
<dbReference type="PANTHER" id="PTHR15032">
    <property type="entry name" value="N-ACYL-PHOSPHATIDYLETHANOLAMINE-HYDROLYZING PHOSPHOLIPASE D"/>
    <property type="match status" value="1"/>
</dbReference>
<dbReference type="SUPFAM" id="SSF56281">
    <property type="entry name" value="Metallo-hydrolase/oxidoreductase"/>
    <property type="match status" value="1"/>
</dbReference>
<dbReference type="InterPro" id="IPR036866">
    <property type="entry name" value="RibonucZ/Hydroxyglut_hydro"/>
</dbReference>
<accession>A0A4Y3ILE7</accession>
<proteinExistence type="predicted"/>
<dbReference type="Gene3D" id="3.60.15.10">
    <property type="entry name" value="Ribonuclease Z/Hydroxyacylglutathione hydrolase-like"/>
    <property type="match status" value="1"/>
</dbReference>
<name>A0A4Y3ILE7_9VIBR</name>
<dbReference type="PANTHER" id="PTHR15032:SF4">
    <property type="entry name" value="N-ACYL-PHOSPHATIDYLETHANOLAMINE-HYDROLYZING PHOSPHOLIPASE D"/>
    <property type="match status" value="1"/>
</dbReference>
<dbReference type="InterPro" id="IPR001279">
    <property type="entry name" value="Metallo-B-lactamas"/>
</dbReference>
<gene>
    <name evidence="2" type="ORF">VCO01S_14090</name>
</gene>
<dbReference type="OrthoDB" id="9805728at2"/>
<keyword evidence="3" id="KW-1185">Reference proteome</keyword>
<keyword evidence="2" id="KW-0378">Hydrolase</keyword>
<protein>
    <submittedName>
        <fullName evidence="2">Hydrolase</fullName>
    </submittedName>
</protein>
<evidence type="ECO:0000313" key="3">
    <source>
        <dbReference type="Proteomes" id="UP000318242"/>
    </source>
</evidence>
<organism evidence="2 3">
    <name type="scientific">Vibrio comitans NBRC 102076</name>
    <dbReference type="NCBI Taxonomy" id="1219078"/>
    <lineage>
        <taxon>Bacteria</taxon>
        <taxon>Pseudomonadati</taxon>
        <taxon>Pseudomonadota</taxon>
        <taxon>Gammaproteobacteria</taxon>
        <taxon>Vibrionales</taxon>
        <taxon>Vibrionaceae</taxon>
        <taxon>Vibrio</taxon>
    </lineage>
</organism>
<dbReference type="RefSeq" id="WP_141270656.1">
    <property type="nucleotide sequence ID" value="NZ_BJLH01000005.1"/>
</dbReference>
<dbReference type="GO" id="GO:0005737">
    <property type="term" value="C:cytoplasm"/>
    <property type="evidence" value="ECO:0007669"/>
    <property type="project" value="TreeGrafter"/>
</dbReference>
<comment type="caution">
    <text evidence="2">The sequence shown here is derived from an EMBL/GenBank/DDBJ whole genome shotgun (WGS) entry which is preliminary data.</text>
</comment>
<evidence type="ECO:0000313" key="2">
    <source>
        <dbReference type="EMBL" id="GEA60216.1"/>
    </source>
</evidence>
<sequence>MTSYYPFVTFILSTFLFACSHSEDYTGVEGFKDGKFFNSEHQKQDVGLLAAMKSIYFDGNDYAVPEQALPSRDIDIEAMEQKNGFSMAKIGHSTILIRLNNEYWMFDPIFSKRASPVSFAGPQRYTPPAMEIEQVPQLKGVLISHDHFDHLDKESIKALIKKTEHFYVPLGVKQILEGWGVPNDNVTELAWWEAIDIDSVSIIATPSQHFSGRSIGGQNETQWVSYVMVHDDFKLYFSGDSGYFSGFKTIGEKYGPFDITLMENGAYNTLWQYMHLFPKQTVQAHQDLNGQYLVPIHNATFNLSNHAWFAPMEEIHKEAQSSNVTLITPEFGDMVSLENIEQFQNRWWREYMPIPPSK</sequence>
<dbReference type="Pfam" id="PF12706">
    <property type="entry name" value="Lactamase_B_2"/>
    <property type="match status" value="1"/>
</dbReference>
<dbReference type="EMBL" id="BJLH01000005">
    <property type="protein sequence ID" value="GEA60216.1"/>
    <property type="molecule type" value="Genomic_DNA"/>
</dbReference>